<name>A0AC35FB02_9BILA</name>
<reference evidence="2" key="1">
    <citation type="submission" date="2022-11" db="UniProtKB">
        <authorList>
            <consortium name="WormBaseParasite"/>
        </authorList>
    </citation>
    <scope>IDENTIFICATION</scope>
</reference>
<evidence type="ECO:0000313" key="2">
    <source>
        <dbReference type="WBParaSite" id="PS1159_v2.g15034.t1"/>
    </source>
</evidence>
<dbReference type="Proteomes" id="UP000887580">
    <property type="component" value="Unplaced"/>
</dbReference>
<accession>A0AC35FB02</accession>
<evidence type="ECO:0000313" key="1">
    <source>
        <dbReference type="Proteomes" id="UP000887580"/>
    </source>
</evidence>
<organism evidence="1 2">
    <name type="scientific">Panagrolaimus sp. PS1159</name>
    <dbReference type="NCBI Taxonomy" id="55785"/>
    <lineage>
        <taxon>Eukaryota</taxon>
        <taxon>Metazoa</taxon>
        <taxon>Ecdysozoa</taxon>
        <taxon>Nematoda</taxon>
        <taxon>Chromadorea</taxon>
        <taxon>Rhabditida</taxon>
        <taxon>Tylenchina</taxon>
        <taxon>Panagrolaimomorpha</taxon>
        <taxon>Panagrolaimoidea</taxon>
        <taxon>Panagrolaimidae</taxon>
        <taxon>Panagrolaimus</taxon>
    </lineage>
</organism>
<proteinExistence type="predicted"/>
<protein>
    <submittedName>
        <fullName evidence="2">Uncharacterized protein</fullName>
    </submittedName>
</protein>
<dbReference type="WBParaSite" id="PS1159_v2.g15034.t1">
    <property type="protein sequence ID" value="PS1159_v2.g15034.t1"/>
    <property type="gene ID" value="PS1159_v2.g15034"/>
</dbReference>
<sequence>MCEISLRIQKYLFLPDPFIIEHTIRIVDRVKPMIACYELDVEINNTTEVQNPEVFYSIKNAIQNGDLVTDHTILRIKDNKEFFDAVTQFSNDPVNALKDLIKGKSSDLQIMKENSYSPESARPVEPYLQQKMKEAVDRYLYYKVAQKRAELEAFISIKRY</sequence>